<dbReference type="PANTHER" id="PTHR30055">
    <property type="entry name" value="HTH-TYPE TRANSCRIPTIONAL REGULATOR RUTR"/>
    <property type="match status" value="1"/>
</dbReference>
<dbReference type="SUPFAM" id="SSF46689">
    <property type="entry name" value="Homeodomain-like"/>
    <property type="match status" value="1"/>
</dbReference>
<dbReference type="PANTHER" id="PTHR30055:SF151">
    <property type="entry name" value="TRANSCRIPTIONAL REGULATORY PROTEIN"/>
    <property type="match status" value="1"/>
</dbReference>
<keyword evidence="1" id="KW-0678">Repressor</keyword>
<evidence type="ECO:0000256" key="5">
    <source>
        <dbReference type="PROSITE-ProRule" id="PRU00335"/>
    </source>
</evidence>
<organism evidence="7 8">
    <name type="scientific">Kocuria rosea</name>
    <name type="common">Deinococcus erythromyxa</name>
    <name type="synonym">Micrococcus rubens</name>
    <dbReference type="NCBI Taxonomy" id="1275"/>
    <lineage>
        <taxon>Bacteria</taxon>
        <taxon>Bacillati</taxon>
        <taxon>Actinomycetota</taxon>
        <taxon>Actinomycetes</taxon>
        <taxon>Micrococcales</taxon>
        <taxon>Micrococcaceae</taxon>
        <taxon>Kocuria</taxon>
    </lineage>
</organism>
<comment type="caution">
    <text evidence="7">The sequence shown here is derived from an EMBL/GenBank/DDBJ whole genome shotgun (WGS) entry which is preliminary data.</text>
</comment>
<feature type="domain" description="HTH tetR-type" evidence="6">
    <location>
        <begin position="18"/>
        <end position="78"/>
    </location>
</feature>
<evidence type="ECO:0000313" key="8">
    <source>
        <dbReference type="Proteomes" id="UP000295163"/>
    </source>
</evidence>
<keyword evidence="2" id="KW-0805">Transcription regulation</keyword>
<dbReference type="GO" id="GO:0046677">
    <property type="term" value="P:response to antibiotic"/>
    <property type="evidence" value="ECO:0007669"/>
    <property type="project" value="InterPro"/>
</dbReference>
<proteinExistence type="predicted"/>
<dbReference type="GO" id="GO:0000976">
    <property type="term" value="F:transcription cis-regulatory region binding"/>
    <property type="evidence" value="ECO:0007669"/>
    <property type="project" value="TreeGrafter"/>
</dbReference>
<dbReference type="InterPro" id="IPR009057">
    <property type="entry name" value="Homeodomain-like_sf"/>
</dbReference>
<evidence type="ECO:0000313" key="7">
    <source>
        <dbReference type="EMBL" id="TDL47224.1"/>
    </source>
</evidence>
<dbReference type="InterPro" id="IPR050109">
    <property type="entry name" value="HTH-type_TetR-like_transc_reg"/>
</dbReference>
<dbReference type="GO" id="GO:0003700">
    <property type="term" value="F:DNA-binding transcription factor activity"/>
    <property type="evidence" value="ECO:0007669"/>
    <property type="project" value="TreeGrafter"/>
</dbReference>
<keyword evidence="4" id="KW-0804">Transcription</keyword>
<name>A0A4R5YNP1_KOCRO</name>
<dbReference type="PRINTS" id="PR00455">
    <property type="entry name" value="HTHTETR"/>
</dbReference>
<dbReference type="PROSITE" id="PS50977">
    <property type="entry name" value="HTH_TETR_2"/>
    <property type="match status" value="1"/>
</dbReference>
<evidence type="ECO:0000259" key="6">
    <source>
        <dbReference type="PROSITE" id="PS50977"/>
    </source>
</evidence>
<dbReference type="SUPFAM" id="SSF48498">
    <property type="entry name" value="Tetracyclin repressor-like, C-terminal domain"/>
    <property type="match status" value="1"/>
</dbReference>
<reference evidence="7 8" key="1">
    <citation type="submission" date="2019-03" db="EMBL/GenBank/DDBJ databases">
        <title>Genome Sequencing and Assembly of Various Microbes Isolated from Partially Reclaimed Soil and Acid Mine Drainage (AMD) Site.</title>
        <authorList>
            <person name="Steinbock B."/>
            <person name="Bechtold R."/>
            <person name="Sevigny J.L."/>
            <person name="Thomas D."/>
            <person name="Cuthill L.R."/>
            <person name="Aveiro Johannsen E.J."/>
            <person name="Thomas K."/>
            <person name="Ghosh A."/>
        </authorList>
    </citation>
    <scope>NUCLEOTIDE SEQUENCE [LARGE SCALE GENOMIC DNA]</scope>
    <source>
        <strain evidence="7 8">S-A3</strain>
    </source>
</reference>
<dbReference type="InterPro" id="IPR036271">
    <property type="entry name" value="Tet_transcr_reg_TetR-rel_C_sf"/>
</dbReference>
<dbReference type="InterPro" id="IPR003012">
    <property type="entry name" value="Tet_transcr_reg_TetR"/>
</dbReference>
<dbReference type="GO" id="GO:0045892">
    <property type="term" value="P:negative regulation of DNA-templated transcription"/>
    <property type="evidence" value="ECO:0007669"/>
    <property type="project" value="InterPro"/>
</dbReference>
<evidence type="ECO:0000256" key="3">
    <source>
        <dbReference type="ARBA" id="ARBA00023125"/>
    </source>
</evidence>
<dbReference type="InterPro" id="IPR001647">
    <property type="entry name" value="HTH_TetR"/>
</dbReference>
<protein>
    <submittedName>
        <fullName evidence="7">TetR/AcrR family transcriptional regulator</fullName>
    </submittedName>
</protein>
<feature type="DNA-binding region" description="H-T-H motif" evidence="5">
    <location>
        <begin position="41"/>
        <end position="60"/>
    </location>
</feature>
<dbReference type="AlphaFoldDB" id="A0A4R5YNP1"/>
<dbReference type="InterPro" id="IPR004111">
    <property type="entry name" value="Repressor_TetR_C"/>
</dbReference>
<dbReference type="Pfam" id="PF02909">
    <property type="entry name" value="TetR_C_1"/>
    <property type="match status" value="1"/>
</dbReference>
<dbReference type="PRINTS" id="PR00400">
    <property type="entry name" value="TETREPRESSOR"/>
</dbReference>
<sequence>MAPAGPAPRRRGRPRHPVLSEDRITKAAIKIVATRGYRHLTMTELARELKVSTSALYNHTPSKREVLIRVQDSINQGIDCSAFGTVPWDRALESWARSYRDCYAQHTAMIPIMAVQPVADSPHTLQMYETVASGLADAGWERASIVDVIVSIESLVFGAAYDATAPADIFDPGERADLAPVFADAVQARPADATAAADAAFDAALTAMLEGFRLRLAAARDRAGRQDGSDGQD</sequence>
<dbReference type="EMBL" id="SMZT01000001">
    <property type="protein sequence ID" value="TDL47224.1"/>
    <property type="molecule type" value="Genomic_DNA"/>
</dbReference>
<gene>
    <name evidence="7" type="ORF">E2R59_00705</name>
</gene>
<dbReference type="Pfam" id="PF00440">
    <property type="entry name" value="TetR_N"/>
    <property type="match status" value="1"/>
</dbReference>
<keyword evidence="3 5" id="KW-0238">DNA-binding</keyword>
<evidence type="ECO:0000256" key="4">
    <source>
        <dbReference type="ARBA" id="ARBA00023163"/>
    </source>
</evidence>
<dbReference type="Proteomes" id="UP000295163">
    <property type="component" value="Unassembled WGS sequence"/>
</dbReference>
<evidence type="ECO:0000256" key="2">
    <source>
        <dbReference type="ARBA" id="ARBA00023015"/>
    </source>
</evidence>
<dbReference type="Gene3D" id="1.10.357.10">
    <property type="entry name" value="Tetracycline Repressor, domain 2"/>
    <property type="match status" value="1"/>
</dbReference>
<evidence type="ECO:0000256" key="1">
    <source>
        <dbReference type="ARBA" id="ARBA00022491"/>
    </source>
</evidence>
<accession>A0A4R5YNP1</accession>